<dbReference type="PANTHER" id="PTHR48103:SF2">
    <property type="entry name" value="MIDASIN"/>
    <property type="match status" value="1"/>
</dbReference>
<dbReference type="GO" id="GO:0016887">
    <property type="term" value="F:ATP hydrolysis activity"/>
    <property type="evidence" value="ECO:0007669"/>
    <property type="project" value="InterPro"/>
</dbReference>
<dbReference type="GO" id="GO:0005737">
    <property type="term" value="C:cytoplasm"/>
    <property type="evidence" value="ECO:0007669"/>
    <property type="project" value="UniProtKB-SubCell"/>
</dbReference>
<dbReference type="EMBL" id="JABFDY010000018">
    <property type="protein sequence ID" value="KAF7694347.1"/>
    <property type="molecule type" value="Genomic_DNA"/>
</dbReference>
<dbReference type="GO" id="GO:0051301">
    <property type="term" value="P:cell division"/>
    <property type="evidence" value="ECO:0007669"/>
    <property type="project" value="UniProtKB-KW"/>
</dbReference>
<evidence type="ECO:0000259" key="15">
    <source>
        <dbReference type="PROSITE" id="PS50234"/>
    </source>
</evidence>
<gene>
    <name evidence="13" type="primary">KATNA1</name>
    <name evidence="16" type="ORF">HF521_008100</name>
</gene>
<keyword evidence="13" id="KW-0131">Cell cycle</keyword>
<dbReference type="Gene3D" id="3.40.50.410">
    <property type="entry name" value="von Willebrand factor, type A domain"/>
    <property type="match status" value="1"/>
</dbReference>
<dbReference type="InterPro" id="IPR027417">
    <property type="entry name" value="P-loop_NTPase"/>
</dbReference>
<dbReference type="Gene3D" id="1.10.8.60">
    <property type="match status" value="1"/>
</dbReference>
<comment type="activity regulation">
    <text evidence="13">ATPase activity is stimulated by microtubules, which promote homooligomerization. ATP-dependent microtubule severing is stimulated by interaction with KATNB1.</text>
</comment>
<comment type="function">
    <text evidence="13">Catalytic subunit of a complex which severs microtubules in an ATP-dependent manner. Microtubule severing may promote rapid reorganization of cellular microtubule arrays and the release of microtubules from the centrosome following nucleation.</text>
</comment>
<keyword evidence="12" id="KW-0539">Nucleus</keyword>
<evidence type="ECO:0000256" key="12">
    <source>
        <dbReference type="ARBA" id="ARBA00023242"/>
    </source>
</evidence>
<dbReference type="Pfam" id="PF21126">
    <property type="entry name" value="KATNA1_MIT"/>
    <property type="match status" value="1"/>
</dbReference>
<feature type="compositionally biased region" description="Basic and acidic residues" evidence="14">
    <location>
        <begin position="5682"/>
        <end position="5700"/>
    </location>
</feature>
<dbReference type="FunFam" id="3.40.50.410:FF:000028">
    <property type="entry name" value="Midasin"/>
    <property type="match status" value="1"/>
</dbReference>
<evidence type="ECO:0000256" key="7">
    <source>
        <dbReference type="ARBA" id="ARBA00022741"/>
    </source>
</evidence>
<dbReference type="InterPro" id="IPR048611">
    <property type="entry name" value="KATNA1_MIT"/>
</dbReference>
<feature type="region of interest" description="Disordered" evidence="14">
    <location>
        <begin position="5634"/>
        <end position="5718"/>
    </location>
</feature>
<sequence length="6021" mass="677171">MESVELSVASLTAVSRHVEKSHGELAKHLAKQTWSQQDRHAVLSCLAQLLLEKDYTLLVARYLRPLVLDLLERNAERIKKDVRLNHDLHERLCVALSKLLSVSPDAQAFAARYFTSAPPVFQRLFFTSEEASSIQYGPRRMKLRDLMAATLRFLQSDCEKFRVLWDWSVCVSQLLTSDVMVRGYTAQCLALVSHMTDNQKTIFLRKVLSSDEILHLKMKSLEESQQLEVEKALVLANQGSAMWQLEKGNRKGLMGSEDLSKSITAVCGVVLPRLAPRQEEQTSLYTLVLVDSTCRSLRRLAMAVASQKPILLEGPIGCGKTALVEHLAAATGHVKSPDILKVQLGDQTDSKMLLGMYRCTDVPGKFVWQPGSLTQAVSKGYWILLEDIDHAPLDVISVLLPLMENKKLTIPGREDCIQVAPGFQFFATRRTFYSGGAWHRPQSTHAALLDKYWNKLQIGNMTREQLKEVVVKKYPNLTVVVDRLLDIYCQLTGDKHHDAVGLSALQSTTEDRSSLLDGRGLSLRDLLKWCERICVNFDSSSSNTAQNVFLEALDCFTAMLSKTDSRLKLAEIIGSRLNISKEKAQHFCQMYQPGISITELEVTVGRAMLLRKQSAAVRLNIEKQTFAATRPSAVLLEQLAVCVTKGEPVLLVGETGTGKTSTVQYLAGLTGHKLRVINMNQQSDTADLLGGYKPVDHKLILLPLREAFEDLFSQTYSRKQNITFLGHVQTCFRGKRWQDLLKLMDHVCKSALTKELQDKPNAAMLQQQWEALALRLSQTQEQIRARESTLVFAFVEGTLAQAVKKGEWILLDEINLAAAETLECLSGLLEGSAGSLVLLDRGDTEPLVRHSDFRLFACMNPATDVGKRNLPLGIRNRFTELYVEELESESDLRILVSDYLRGLNLNRSTIHGIISFYLAVRKEANSRLVDGTGHKPHYSLRTLCRALKYVATNPCYNIQRSLYEGFCLSFLTQLDRISHPVVEKLVQQYILGGNIKCLKQPIPEPRSRGCIQIEGYWLSQGDMDPARDPSYILTPSVRLNLRDLARVVAAGIHPVLLQGETSVGKTSLVRWLAAATGNQCVRINNHEHTDIQEYIGCYSSDEHGKLVFKEGVLIDAMRKGYWIILDELNLAPTDVLEALNRLLDDNRELFIAETQEVVKAHPRFMLFATQNPPGLYGGRKVLSRAFRNRFVELHFDELPSEELETILHQRCSLPPSYCTKLVKVMQNLQSLRRGSSVFAGKHGYITLRDLFRWAERYRLEEQTDSSRDWLQHLADDGYMLLAGRVRKPEEASTIQNILEKHFKRTIRPDALFSEAQVTTQFNPFVASIAGMPEEFGHVVWTASMRRLGVLVGRALRFGESVLLIGDTGCGKTTICQLFAALTGQKFFAVNCHLHMETSDFLGGLRPVRHTGTGRSEDGRLFEWRDGPLVLAMKQEGMFLMDEISLADDSVLERLNSVLETEKSLVLAEKGSGDDDDVELIIGGKKFRLAATMNPGGDFGKKELSPALRNRFTEIWCPQSNSREDMMKIIQHNLRAGLSLDQHDHQGKDIAELMLDFIDWLTNQEFGRRCILSVRDILSWVDFLNSVCEKDEERHDSSFMGLEEIEEPEWDQRLDTVTALIHTACLVYIDGIGSGTTISAAENVTSARKACLAFLETRLRRITKLDEKMQEALRVYDNTLNREPRWGDDFFGIEPFYIMADHESETRSLLDYTLGAGTTAVNTMRILRALKLQRPILLEGSPGVGKTSLVAALAKASGNQLVRINLSEQTDVTDLFGTDLPVEGGKGGEFAWRDGPLLAALKAGHWIVLDELNLASQSVLEGLNACFDHRAEIYIPELCMRFQVQHEKTKIFGCQNPFTQGGGRKGLPRSFLNRFTQVYVDQLTSEDMQFIGNSIFPNINEQIISKMVRFSNKLVTEVTLERKWGQKGGPWEFNLRDLFRWCQLMQADQSTAFYNPGQHVGLVYADRMRTEADKAQVLSAFRKVFAEDFEPHVGSRQFHITPLNLQVGSSVLQRSGGAPVVLDPPLSITHQALRPLESLMKCVKMGWMAILVGPSVSGKSSLVHLLALLTGHRLRVMAMNSAMDTTELLGGFEQVDIIRPWQQVLESMDYVVAMVTRRGLMSLDGAVQDTEFLLSTWSTFRRWLRDEGLDTADGTLTFEALNKLEVIIVLLHKLNTKLKVFTDMSKLQMDFTLLKERLAQMEDGWSRGGFEWLDGTLVQALQAGDWLLMDNVNFCSASVLDRLNALLEPGGSLTINERGVIDGTTPSITPHPNFRLFLTMDPAHGEISRAMRNRGVEIYIPGENEGACWDSLDLKTILHTLGVTGDCVCDLLMAVHSEIKSTIWDSPASSMSSLLHAAALLSGQLQRGVDLPSALLQACGEAYALCQRTTANQKLAQELIERQLAVLDSEEWGSGLLCAGVWPDRVPSALQSTEDSCFSTVQRDGQVLLYCLNMLSLQGKRSRPLILTDLQRAMQSGAALETLQFSPESGAGDRIRVAQQLLPTAVRILTERASHSDWVLRTSWLSHLAKSYKHVPDAVLMQLEAGNQALKAAFNSKLVGKGKYLTEQLQPHSTDDYRILVDMRWNKQYLDILANTCNFEDEERCMEFMEALYAVANRIIILLDREERAALCSSTGNASPNHSALRLATAFSKGTVDIAQLPHPVLVHLRSFFDLWDSFVLQAVQTDQPNVSDHLMFEILQLLQWRDRFWNVCNSLSADARGVCVLSLHWQWVHKHLVLRLPQLLMGDGDYEGQQELQTISSAIQNTLSSSVSVALALKSIQKTLGKPLPFKLEGVAECSSRLRSFSKVFDVKDLRLNDRKHSLWKREVARLRGVAMRTDCKEALLEGWGLVLQANLLIDAQNTGVLERLHTCVDQQQGHLAACGLLDSLSEAENEEEMEDGAGPDRELLLRLARRAQLWPVLEELAILNQMKVTTDLLHQSIKHRGTKDHEDEDLRRSLSNHLRFCLQSTPMNVRLLQPLWFLLSTKQPVEELSLVWSELLSETLAALWCGSVTLDPDRWLKWSPLSPEEESKKSVRSLLGPSDTGPGMLSRAVWSRCVLGVLSSSEAVKWDPSGSSFLTSSRVTLGEWRERIGQLQDLSAVLWDNLAMSELADFRLTDRKLQGLVLCRQLHALSDLLSPGLQESYAESCDVLVEGEDPVGAAQDIQTALREGLPENLLPEGFLETLVTCLTQFSHNRACDMVQLARSGVFWVNMGLLQIQVWVPQTIFDPAVKRAYKLKYAQDELALLQDEWNGRSLSSQLLTGVPLEENSTTDVFQHPRIRYLWIRMQQVKEQICELERKQACRPEEPQYGRLYQELQHYLCSIGQPAAVGDLLSHLLKALQGSGPKSRPGIQGLLKEEAVWQASQQRFAQRLVDEYPLYPDVVVPLRSAILQLQHGMRLLASQVASTLTVLPGLTDLVSTLLAFPAPPLTSDLERAQYLCSRTCMDTLRGLQKVLPDSEVTHVVPEPVVLLLSALLCLQSHALSAGELGTEAQNLLRHVSQALVNEWDEQERRAREKEQKEASLYRSRSKLHGGGLSEEQQEERDFRRSFPTYHKDFADITAEPSLEQPIIVEDDDDDERDGETSENSIFRVSGCQNSVVQVHQKLCLAFARSLWYQSNPPSDRSKEHLNTLVSSFQITAPLITRFYHLMDCEMDPQLTGSQLLLSSVLQNTVRGSGGPAGLVLQSEGPYDFYREPNMCEARLCLPVIEQLARAVRRRLEDWPDHPALLQITVVIERILAFSLSSPLAKFLNGLEILLSKSQDWENNASRSVSLRSELEPVTQLIIQWRKLELNCWSSSLDNALRRHSENSNKHWFSIYQLIERYLQEKRTDDKPDVRESPLVSVSSTLQGFLEGSTLGEFHTRLAMLLAFHCHVLLAPKQEGQASLCSLLWNLHKYYAQFLESIQGRITQLRAPIEKELKDFVKISKWNDVSFWAIKQSVEKTHRTLFKFVRKFEAALAGPCAPWLLEKPTSASAKAMDVHQEDAPLHQLHRALQSALPGRSRDLQNDGPEELRSDEPPSLQARLPTLTRKMRKMCVRLVKSSPLPELSEDLDQFTGEIVSNVQALQSLTVNRTLEQERQKSEAKHILLQKQRALADLFKMLAQIGLSYRKGLTWARTSDQEEPLFLQPVEMRTTLATLGAQEPTETILFAEMNSTWDGCQKYFYRSWARRNAMQAAMQAAVKELGLGNIERCRGFSSHLFKLLLKQRRRLAKITTHFVDLRRLIDTIQDVRSQEDTEEAVLPPQDSLSSWVAKARALAQRCSVALQQLSWVLQCCPEGSNGTACQSREGDGGQGEATLSHPTPLSPHLQPQVCLMRRGEASWTEAEKIIAALQSESTELKDRLNALGCESTQRAIQTRRHLKECCSCVQGLGALAGRMAALERLFELDGSDAPRSQPCLTRGLRGVRAEVDTCVVEFTAWNSQLPPIRTSSKRSAASFRAEFSEELERTINAVLCGVQGLVKRKEQERQEGQPEDSKKESDSEAAEELLKPGHLSRLMEEDLSGDVTCLALAEVIGLLERLLEKLRSFRDTCKARHLGELSEACRGLVRLEPMLCVYCELVRWYVAVCMGAHRSTAKLLSVLASIFTDLAQKGFCLPQELTGGGDGEGATEFHDYEGGGIGEGEGVKDVSDKIENEDQVEDTLREGEEKSEEEPDKRDIGEEDDAIEMSEDFDGKMHDGETRDSDDEQDSDKDEDEELDKKMGDLGDGATDTLDERMWGDDEDDEDDAENSDKEDESGPGMDQGESELVAKDDNAEAGESNKEQKNEDKDKPMEHEGEKEKIHEQEDEREFDENEVDPYHGKQEQKAEIEAMDLPEELNLDQDEQGGQDEEEAGDGDADNPYDIEDKPMEVDEAEGDGDGEDEKAEEMTEEQQDDRGDEANEEEPGEEQKGRDEDLERGESEGEQDEDEKEKGHEGRGDEDKENKAGPGDEGEKPKEEEDEEDEDVHKEAAERKEHSTDGQTGEENVQSETAVELAGAASERDQAKEEHGSGAADASQAEGHDSTLMARMSSQRQRQKQTQGFKRKPGRADTERSLGDASERVHKRLRTIDSADRSEQDRSRDDTQQESDLYEHVRHGEETCDTQTYDTANAEQQRPAPTKQEDDDENDADVAMDAEEDKEMQAVEAPELKPEKLESTKASHKGMESAEQDSQQHEKDNEEKPEAKSRKEDPRTERSRESTIHTVPELLTEMLKLQVKDPDLLRKDLELQLEAWHKQTPGSPEEEIAAAAMWQQYHALTSPLSQQLCEQLRLILEPTQAAKLKGDYRTGKRLNMRKVIPYIASQFRKDKIWLRRTKPSKRDYQICLAVDDSSSMVDNHSKQLAFESVSVIVNALTLLEVGQVAVCSFGESVQLLHPFQQQFNDQSGARILRLCQFQQKKTRIAQFLETSADMFVAAKQQNPGSGNTEMAQLLLVVSDGRGLFLEGKERVAAAVQAARSNNIFVIFVVLDNPNSRDSILDIKVPIFKGPGELPEIRSYMDEFPFPFYMILRDVNALPETLSDALRQWFELVTATDRRCLLEFCTTNTTGMSLLEISENVKLAREYALLGNYSSAVVYYQGVLEQIRKYLLSVRDASVQQKWQQVWQEINEENKHVRDIMTTLESFQLDSAPSKPSSFSQENDIMPVQVEHRSSPCAVRKAPVPHKDGKAHGSRLSAGPRSQPRQSPRVVNGNRAKPPKGKEKKENAPKQKDDKSKASPEAPEPEPKRFERGGGEDRDLIDALERDIISQNPNVKWDDIADLEEPKKLLKEAVVLPMWMPEFFKGIRRPWKGVLMVGPPGTGKTLLAKAVATECHTTFFNISSSSLTSKYRGESEKLVRLLFEMARFYAPTTIFIDEIDSMCSRRGTSEEHEASRRVKAELLVQMDGVGGSSDNDPSKMVMVLAATNFPWDIDEALRRRLEKRIYIPLPTAKGRADLLKINLKELELANDVEMEKIAEQMEGYSGADITNVCRDASLMAMRRRIEGLTQEEIRNISRDEMHMPTTMEDFQMALTKVSKTVSASDLEKYEKWISEFGSC</sequence>
<feature type="compositionally biased region" description="Basic and acidic residues" evidence="14">
    <location>
        <begin position="5033"/>
        <end position="5085"/>
    </location>
</feature>
<dbReference type="CDD" id="cd21748">
    <property type="entry name" value="Kp60-NTD"/>
    <property type="match status" value="1"/>
</dbReference>
<protein>
    <recommendedName>
        <fullName evidence="13">Katanin p60 ATPase-containing subunit A1</fullName>
        <shortName evidence="13">Katanin p60 subunit A1</shortName>
        <ecNumber evidence="13">5.6.1.1</ecNumber>
    </recommendedName>
    <alternativeName>
        <fullName evidence="13">p60 katanin</fullName>
    </alternativeName>
</protein>
<evidence type="ECO:0000256" key="8">
    <source>
        <dbReference type="ARBA" id="ARBA00022840"/>
    </source>
</evidence>
<evidence type="ECO:0000256" key="11">
    <source>
        <dbReference type="ARBA" id="ARBA00023235"/>
    </source>
</evidence>
<dbReference type="FunFam" id="1.20.58.80:FF:000003">
    <property type="entry name" value="Katanin p60 ATPase-containing subunit A1"/>
    <property type="match status" value="1"/>
</dbReference>
<dbReference type="GO" id="GO:0008017">
    <property type="term" value="F:microtubule binding"/>
    <property type="evidence" value="ECO:0007669"/>
    <property type="project" value="UniProtKB-UniRule"/>
</dbReference>
<feature type="compositionally biased region" description="Basic and acidic residues" evidence="14">
    <location>
        <begin position="4915"/>
        <end position="4930"/>
    </location>
</feature>
<dbReference type="GO" id="GO:0051013">
    <property type="term" value="P:microtubule severing"/>
    <property type="evidence" value="ECO:0007669"/>
    <property type="project" value="UniProtKB-UniRule"/>
</dbReference>
<feature type="compositionally biased region" description="Acidic residues" evidence="14">
    <location>
        <begin position="4792"/>
        <end position="4801"/>
    </location>
</feature>
<dbReference type="GO" id="GO:0005874">
    <property type="term" value="C:microtubule"/>
    <property type="evidence" value="ECO:0007669"/>
    <property type="project" value="UniProtKB-KW"/>
</dbReference>
<keyword evidence="6 13" id="KW-0493">Microtubule</keyword>
<evidence type="ECO:0000256" key="4">
    <source>
        <dbReference type="ARBA" id="ARBA00007188"/>
    </source>
</evidence>
<dbReference type="GO" id="GO:0000055">
    <property type="term" value="P:ribosomal large subunit export from nucleus"/>
    <property type="evidence" value="ECO:0007669"/>
    <property type="project" value="TreeGrafter"/>
</dbReference>
<feature type="compositionally biased region" description="Basic and acidic residues" evidence="14">
    <location>
        <begin position="4802"/>
        <end position="4814"/>
    </location>
</feature>
<dbReference type="Pfam" id="PF07728">
    <property type="entry name" value="AAA_5"/>
    <property type="match status" value="7"/>
</dbReference>
<dbReference type="GO" id="GO:0005730">
    <property type="term" value="C:nucleolus"/>
    <property type="evidence" value="ECO:0007669"/>
    <property type="project" value="UniProtKB-SubCell"/>
</dbReference>
<comment type="similarity">
    <text evidence="4">Belongs to the midasin family.</text>
</comment>
<dbReference type="Proteomes" id="UP000606274">
    <property type="component" value="Unassembled WGS sequence"/>
</dbReference>
<feature type="compositionally biased region" description="Basic and acidic residues" evidence="14">
    <location>
        <begin position="4469"/>
        <end position="4486"/>
    </location>
</feature>
<dbReference type="PROSITE" id="PS00674">
    <property type="entry name" value="AAA"/>
    <property type="match status" value="1"/>
</dbReference>
<feature type="compositionally biased region" description="Basic and acidic residues" evidence="14">
    <location>
        <begin position="4629"/>
        <end position="4652"/>
    </location>
</feature>
<keyword evidence="13" id="KW-0132">Cell division</keyword>
<dbReference type="GO" id="GO:0005654">
    <property type="term" value="C:nucleoplasm"/>
    <property type="evidence" value="ECO:0007669"/>
    <property type="project" value="UniProtKB-SubCell"/>
</dbReference>
<dbReference type="InterPro" id="IPR003959">
    <property type="entry name" value="ATPase_AAA_core"/>
</dbReference>
<feature type="compositionally biased region" description="Basic and acidic residues" evidence="14">
    <location>
        <begin position="4753"/>
        <end position="4791"/>
    </location>
</feature>
<dbReference type="InterPro" id="IPR011704">
    <property type="entry name" value="ATPase_dyneun-rel_AAA"/>
</dbReference>
<keyword evidence="10 13" id="KW-0206">Cytoskeleton</keyword>
<feature type="domain" description="VWFA" evidence="15">
    <location>
        <begin position="5308"/>
        <end position="5508"/>
    </location>
</feature>
<feature type="region of interest" description="Disordered" evidence="14">
    <location>
        <begin position="4002"/>
        <end position="4023"/>
    </location>
</feature>
<dbReference type="FunFam" id="3.40.50.300:FF:000159">
    <property type="entry name" value="Katanin p60 ATPase-containing subunit A1"/>
    <property type="match status" value="1"/>
</dbReference>
<dbReference type="CDD" id="cd01460">
    <property type="entry name" value="vWA_midasin"/>
    <property type="match status" value="1"/>
</dbReference>
<dbReference type="SMART" id="SM00327">
    <property type="entry name" value="VWA"/>
    <property type="match status" value="1"/>
</dbReference>
<dbReference type="Pfam" id="PF09336">
    <property type="entry name" value="Vps4_C"/>
    <property type="match status" value="1"/>
</dbReference>
<feature type="compositionally biased region" description="Polar residues" evidence="14">
    <location>
        <begin position="5015"/>
        <end position="5027"/>
    </location>
</feature>
<feature type="compositionally biased region" description="Basic and acidic residues" evidence="14">
    <location>
        <begin position="5133"/>
        <end position="5185"/>
    </location>
</feature>
<feature type="compositionally biased region" description="Acidic residues" evidence="14">
    <location>
        <begin position="5108"/>
        <end position="5125"/>
    </location>
</feature>
<comment type="caution">
    <text evidence="16">The sequence shown here is derived from an EMBL/GenBank/DDBJ whole genome shotgun (WGS) entry which is preliminary data.</text>
</comment>
<dbReference type="Pfam" id="PF17865">
    <property type="entry name" value="AAA_lid_5"/>
    <property type="match status" value="1"/>
</dbReference>
<feature type="compositionally biased region" description="Basic and acidic residues" evidence="14">
    <location>
        <begin position="4892"/>
        <end position="4906"/>
    </location>
</feature>
<evidence type="ECO:0000256" key="5">
    <source>
        <dbReference type="ARBA" id="ARBA00022490"/>
    </source>
</evidence>
<dbReference type="GO" id="GO:0008568">
    <property type="term" value="F:microtubule severing ATPase activity"/>
    <property type="evidence" value="ECO:0007669"/>
    <property type="project" value="UniProtKB-EC"/>
</dbReference>
<dbReference type="GO" id="GO:0005524">
    <property type="term" value="F:ATP binding"/>
    <property type="evidence" value="ECO:0007669"/>
    <property type="project" value="UniProtKB-KW"/>
</dbReference>
<feature type="compositionally biased region" description="Basic and acidic residues" evidence="14">
    <location>
        <begin position="4677"/>
        <end position="4687"/>
    </location>
</feature>
<feature type="compositionally biased region" description="Acidic residues" evidence="14">
    <location>
        <begin position="4725"/>
        <end position="4742"/>
    </location>
</feature>
<feature type="region of interest" description="Disordered" evidence="14">
    <location>
        <begin position="4610"/>
        <end position="5185"/>
    </location>
</feature>
<feature type="compositionally biased region" description="Basic and acidic residues" evidence="14">
    <location>
        <begin position="4005"/>
        <end position="4021"/>
    </location>
</feature>
<evidence type="ECO:0000256" key="9">
    <source>
        <dbReference type="ARBA" id="ARBA00023186"/>
    </source>
</evidence>
<dbReference type="FunFam" id="3.40.50.300:FF:000582">
    <property type="entry name" value="Midasin"/>
    <property type="match status" value="1"/>
</dbReference>
<dbReference type="PANTHER" id="PTHR48103">
    <property type="entry name" value="MIDASIN-RELATED"/>
    <property type="match status" value="1"/>
</dbReference>
<keyword evidence="13" id="KW-0498">Mitosis</keyword>
<evidence type="ECO:0000256" key="1">
    <source>
        <dbReference type="ARBA" id="ARBA00004186"/>
    </source>
</evidence>
<feature type="compositionally biased region" description="Acidic residues" evidence="14">
    <location>
        <begin position="4856"/>
        <end position="4878"/>
    </location>
</feature>
<comment type="catalytic activity">
    <reaction evidence="13">
        <text>n ATP + n H2O + a microtubule = n ADP + n phosphate + (n+1) alpha/beta tubulin heterodimers.</text>
        <dbReference type="EC" id="5.6.1.1"/>
    </reaction>
</comment>
<dbReference type="InterPro" id="IPR002035">
    <property type="entry name" value="VWF_A"/>
</dbReference>
<dbReference type="InterPro" id="IPR015415">
    <property type="entry name" value="Spast_Vps4_C"/>
</dbReference>
<evidence type="ECO:0000256" key="3">
    <source>
        <dbReference type="ARBA" id="ARBA00004642"/>
    </source>
</evidence>
<keyword evidence="5 13" id="KW-0963">Cytoplasm</keyword>
<accession>A0A8T0AQP1</accession>
<comment type="subcellular location">
    <subcellularLocation>
        <location evidence="1 13">Cytoplasm</location>
        <location evidence="1 13">Cytoskeleton</location>
        <location evidence="1 13">Spindle</location>
    </subcellularLocation>
    <subcellularLocation>
        <location evidence="13">Cytoplasm</location>
    </subcellularLocation>
    <subcellularLocation>
        <location evidence="13">Cytoplasm</location>
        <location evidence="13">Cytoskeleton</location>
        <location evidence="13">Microtubule organizing center</location>
        <location evidence="13">Centrosome</location>
    </subcellularLocation>
    <subcellularLocation>
        <location evidence="13">Cytoplasm</location>
        <location evidence="13">Cytoskeleton</location>
        <location evidence="13">Spindle pole</location>
    </subcellularLocation>
    <subcellularLocation>
        <location evidence="2">Nucleus</location>
        <location evidence="2">Nucleolus</location>
    </subcellularLocation>
    <subcellularLocation>
        <location evidence="3">Nucleus</location>
        <location evidence="3">Nucleoplasm</location>
    </subcellularLocation>
    <text evidence="13">Predominantly cytoplasmic. Also localized to the interphase centrosome and the mitotic spindle poles. Enhanced recruitment to the mitotic spindle poles requires microtubules and interaction with KATNB1.</text>
</comment>
<dbReference type="SUPFAM" id="SSF52540">
    <property type="entry name" value="P-loop containing nucleoside triphosphate hydrolases"/>
    <property type="match status" value="7"/>
</dbReference>
<comment type="similarity">
    <text evidence="13">Belongs to the AAA ATPase family. Katanin p60 subunit A1 subfamily.</text>
</comment>
<keyword evidence="17" id="KW-1185">Reference proteome</keyword>
<dbReference type="InterPro" id="IPR048612">
    <property type="entry name" value="KTNA1_AAA_dom"/>
</dbReference>
<dbReference type="FunFam" id="3.40.50.300:FF:000956">
    <property type="entry name" value="Midasin"/>
    <property type="match status" value="1"/>
</dbReference>
<organism evidence="16 17">
    <name type="scientific">Silurus meridionalis</name>
    <name type="common">Southern catfish</name>
    <name type="synonym">Silurus soldatovi meridionalis</name>
    <dbReference type="NCBI Taxonomy" id="175797"/>
    <lineage>
        <taxon>Eukaryota</taxon>
        <taxon>Metazoa</taxon>
        <taxon>Chordata</taxon>
        <taxon>Craniata</taxon>
        <taxon>Vertebrata</taxon>
        <taxon>Euteleostomi</taxon>
        <taxon>Actinopterygii</taxon>
        <taxon>Neopterygii</taxon>
        <taxon>Teleostei</taxon>
        <taxon>Ostariophysi</taxon>
        <taxon>Siluriformes</taxon>
        <taxon>Siluridae</taxon>
        <taxon>Silurus</taxon>
    </lineage>
</organism>
<keyword evidence="8 13" id="KW-0067">ATP-binding</keyword>
<evidence type="ECO:0000256" key="14">
    <source>
        <dbReference type="SAM" id="MobiDB-lite"/>
    </source>
</evidence>
<feature type="binding site" evidence="13">
    <location>
        <begin position="5780"/>
        <end position="5787"/>
    </location>
    <ligand>
        <name>ATP</name>
        <dbReference type="ChEBI" id="CHEBI:30616"/>
    </ligand>
</feature>
<evidence type="ECO:0000256" key="6">
    <source>
        <dbReference type="ARBA" id="ARBA00022701"/>
    </source>
</evidence>
<feature type="compositionally biased region" description="Basic and acidic residues" evidence="14">
    <location>
        <begin position="5707"/>
        <end position="5718"/>
    </location>
</feature>
<feature type="compositionally biased region" description="Basic and acidic residues" evidence="14">
    <location>
        <begin position="3516"/>
        <end position="3526"/>
    </location>
</feature>
<dbReference type="InterPro" id="IPR036465">
    <property type="entry name" value="vWFA_dom_sf"/>
</dbReference>
<dbReference type="CDD" id="cd00009">
    <property type="entry name" value="AAA"/>
    <property type="match status" value="3"/>
</dbReference>
<feature type="compositionally biased region" description="Acidic residues" evidence="14">
    <location>
        <begin position="4665"/>
        <end position="4676"/>
    </location>
</feature>
<dbReference type="PROSITE" id="PS50234">
    <property type="entry name" value="VWFA"/>
    <property type="match status" value="1"/>
</dbReference>
<dbReference type="FunFam" id="3.40.50.300:FF:000919">
    <property type="entry name" value="Midasin"/>
    <property type="match status" value="1"/>
</dbReference>
<keyword evidence="9" id="KW-0143">Chaperone</keyword>
<dbReference type="FunFam" id="3.40.50.300:FF:000142">
    <property type="entry name" value="Midasin"/>
    <property type="match status" value="1"/>
</dbReference>
<feature type="compositionally biased region" description="Polar residues" evidence="14">
    <location>
        <begin position="5088"/>
        <end position="5099"/>
    </location>
</feature>
<dbReference type="GO" id="GO:0000027">
    <property type="term" value="P:ribosomal large subunit assembly"/>
    <property type="evidence" value="ECO:0007669"/>
    <property type="project" value="TreeGrafter"/>
</dbReference>
<evidence type="ECO:0000256" key="2">
    <source>
        <dbReference type="ARBA" id="ARBA00004604"/>
    </source>
</evidence>
<dbReference type="GO" id="GO:0005813">
    <property type="term" value="C:centrosome"/>
    <property type="evidence" value="ECO:0007669"/>
    <property type="project" value="UniProtKB-SubCell"/>
</dbReference>
<proteinExistence type="inferred from homology"/>
<dbReference type="GO" id="GO:0000922">
    <property type="term" value="C:spindle pole"/>
    <property type="evidence" value="ECO:0007669"/>
    <property type="project" value="UniProtKB-SubCell"/>
</dbReference>
<keyword evidence="7 13" id="KW-0547">Nucleotide-binding</keyword>
<dbReference type="SUPFAM" id="SSF53300">
    <property type="entry name" value="vWA-like"/>
    <property type="match status" value="1"/>
</dbReference>
<dbReference type="InterPro" id="IPR003960">
    <property type="entry name" value="ATPase_AAA_CS"/>
</dbReference>
<dbReference type="InterPro" id="IPR040848">
    <property type="entry name" value="AAA_lid_7"/>
</dbReference>
<dbReference type="HAMAP" id="MF_03023">
    <property type="entry name" value="Katanin_p60_A1"/>
    <property type="match status" value="1"/>
</dbReference>
<dbReference type="Gene3D" id="3.40.50.300">
    <property type="entry name" value="P-loop containing nucleotide triphosphate hydrolases"/>
    <property type="match status" value="7"/>
</dbReference>
<evidence type="ECO:0000313" key="17">
    <source>
        <dbReference type="Proteomes" id="UP000606274"/>
    </source>
</evidence>
<dbReference type="FunFam" id="1.10.8.60:FF:000025">
    <property type="entry name" value="Katanin p60 ATPase-containing subunit A1"/>
    <property type="match status" value="1"/>
</dbReference>
<feature type="compositionally biased region" description="Acidic residues" evidence="14">
    <location>
        <begin position="4688"/>
        <end position="4702"/>
    </location>
</feature>
<reference evidence="16" key="1">
    <citation type="submission" date="2020-08" db="EMBL/GenBank/DDBJ databases">
        <title>Chromosome-level assembly of Southern catfish (Silurus meridionalis) provides insights into visual adaptation to the nocturnal and benthic lifestyles.</title>
        <authorList>
            <person name="Zhang Y."/>
            <person name="Wang D."/>
            <person name="Peng Z."/>
        </authorList>
    </citation>
    <scope>NUCLEOTIDE SEQUENCE</scope>
    <source>
        <strain evidence="16">SWU-2019-XX</strain>
        <tissue evidence="16">Muscle</tissue>
    </source>
</reference>
<dbReference type="EC" id="5.6.1.1" evidence="13"/>
<feature type="compositionally biased region" description="Acidic residues" evidence="14">
    <location>
        <begin position="4815"/>
        <end position="4848"/>
    </location>
</feature>
<dbReference type="Pfam" id="PF17867">
    <property type="entry name" value="AAA_lid_7"/>
    <property type="match status" value="3"/>
</dbReference>
<dbReference type="InterPro" id="IPR041190">
    <property type="entry name" value="Midasin_AAA_lid_5"/>
</dbReference>
<dbReference type="Gene3D" id="1.20.58.80">
    <property type="entry name" value="Phosphotransferase system, lactose/cellobiose-type IIA subunit"/>
    <property type="match status" value="1"/>
</dbReference>
<evidence type="ECO:0000313" key="16">
    <source>
        <dbReference type="EMBL" id="KAF7694347.1"/>
    </source>
</evidence>
<dbReference type="SMART" id="SM00382">
    <property type="entry name" value="AAA"/>
    <property type="match status" value="7"/>
</dbReference>
<dbReference type="InterPro" id="IPR041569">
    <property type="entry name" value="AAA_lid_3"/>
</dbReference>
<dbReference type="FunFam" id="3.40.50.300:FF:000764">
    <property type="entry name" value="Midasin"/>
    <property type="match status" value="1"/>
</dbReference>
<feature type="compositionally biased region" description="Basic and acidic residues" evidence="14">
    <location>
        <begin position="4950"/>
        <end position="4963"/>
    </location>
</feature>
<evidence type="ECO:0000256" key="10">
    <source>
        <dbReference type="ARBA" id="ARBA00023212"/>
    </source>
</evidence>
<dbReference type="InterPro" id="IPR003593">
    <property type="entry name" value="AAA+_ATPase"/>
</dbReference>
<feature type="region of interest" description="Disordered" evidence="14">
    <location>
        <begin position="3516"/>
        <end position="3548"/>
    </location>
</feature>
<feature type="compositionally biased region" description="Basic and acidic residues" evidence="14">
    <location>
        <begin position="4985"/>
        <end position="4995"/>
    </location>
</feature>
<dbReference type="GO" id="GO:0030687">
    <property type="term" value="C:preribosome, large subunit precursor"/>
    <property type="evidence" value="ECO:0007669"/>
    <property type="project" value="TreeGrafter"/>
</dbReference>
<evidence type="ECO:0000256" key="13">
    <source>
        <dbReference type="HAMAP-Rule" id="MF_03023"/>
    </source>
</evidence>
<dbReference type="Pfam" id="PF17862">
    <property type="entry name" value="AAA_lid_3"/>
    <property type="match status" value="1"/>
</dbReference>
<name>A0A8T0AQP1_SILME</name>
<comment type="subunit">
    <text evidence="13">Can homooligomerize into hexameric rings, which may be promoted by interaction with microtubules. Interacts with KATNB1, which may serve as a targeting subunit.</text>
</comment>
<feature type="compositionally biased region" description="Polar residues" evidence="14">
    <location>
        <begin position="4964"/>
        <end position="4976"/>
    </location>
</feature>
<dbReference type="CDD" id="cd19522">
    <property type="entry name" value="RecA-like_KTNA1"/>
    <property type="match status" value="1"/>
</dbReference>
<dbReference type="Pfam" id="PF00004">
    <property type="entry name" value="AAA"/>
    <property type="match status" value="1"/>
</dbReference>
<keyword evidence="11 13" id="KW-0413">Isomerase</keyword>
<dbReference type="InterPro" id="IPR028596">
    <property type="entry name" value="KATNA1"/>
</dbReference>
<feature type="region of interest" description="Disordered" evidence="14">
    <location>
        <begin position="4469"/>
        <end position="4490"/>
    </location>
</feature>